<evidence type="ECO:0000256" key="2">
    <source>
        <dbReference type="SAM" id="Phobius"/>
    </source>
</evidence>
<feature type="region of interest" description="Disordered" evidence="1">
    <location>
        <begin position="205"/>
        <end position="288"/>
    </location>
</feature>
<dbReference type="Proteomes" id="UP000002402">
    <property type="component" value="Chromosome"/>
</dbReference>
<feature type="transmembrane region" description="Helical" evidence="2">
    <location>
        <begin position="149"/>
        <end position="170"/>
    </location>
</feature>
<feature type="compositionally biased region" description="Basic and acidic residues" evidence="1">
    <location>
        <begin position="249"/>
        <end position="280"/>
    </location>
</feature>
<feature type="region of interest" description="Disordered" evidence="1">
    <location>
        <begin position="317"/>
        <end position="343"/>
    </location>
</feature>
<keyword evidence="2" id="KW-0472">Membrane</keyword>
<keyword evidence="2" id="KW-0812">Transmembrane</keyword>
<gene>
    <name evidence="3" type="ordered locus">MXAN_0507</name>
</gene>
<evidence type="ECO:0000256" key="1">
    <source>
        <dbReference type="SAM" id="MobiDB-lite"/>
    </source>
</evidence>
<organism evidence="3 4">
    <name type="scientific">Myxococcus xanthus (strain DK1622)</name>
    <dbReference type="NCBI Taxonomy" id="246197"/>
    <lineage>
        <taxon>Bacteria</taxon>
        <taxon>Pseudomonadati</taxon>
        <taxon>Myxococcota</taxon>
        <taxon>Myxococcia</taxon>
        <taxon>Myxococcales</taxon>
        <taxon>Cystobacterineae</taxon>
        <taxon>Myxococcaceae</taxon>
        <taxon>Myxococcus</taxon>
    </lineage>
</organism>
<proteinExistence type="predicted"/>
<evidence type="ECO:0000313" key="4">
    <source>
        <dbReference type="Proteomes" id="UP000002402"/>
    </source>
</evidence>
<dbReference type="KEGG" id="mxa:MXAN_0507"/>
<accession>Q1DEZ7</accession>
<dbReference type="AlphaFoldDB" id="Q1DEZ7"/>
<feature type="transmembrane region" description="Helical" evidence="2">
    <location>
        <begin position="88"/>
        <end position="106"/>
    </location>
</feature>
<sequence length="532" mass="55416">MREWTRVPRGSLVHAMPLSGWMMVAVAMVFAPMAARAESQALPQDEGAAQVSEEAPRDARAIGPAARRHASRGPRVAEREPAPSRARVLGGAVGGTFLGATGILVISGTCGVNMLCSFLGGLGGLFAATAGLVAGSLPVGHWMDGAGAWWSMLAGVAVGVALGVVASAFIRSEYAGWGVLVSAVGAPLFGGLAYELTSHDSAKRFNATRPRGEVVGQRGSPASGPARRRPSGRGGQRLGLGPSAPPPERQGDGRDEHQHHQRADHCARSDRCGEAKRGAEARSVGTRSDPELRAQVLDVALEQRLVVAPVGGLLVEPADERAPGAHRGRQQPPGHAREVEHPGRVEVAAARADLPRGDLELAREVGAIAGEDVVQIVEAHRALASLGVGEREGEGAELEVDPIGRVPAVLSEAALVEVASQRRGHGLHRMDSLAAGAAAPRVRKESDAETSVLHVASEERHQARRCARGPVLMLRPAGVPGPQAGRRVCDRVNGGTEREFPTRNSKAGHGDVPHDRPCSSACRRGPTAGARA</sequence>
<evidence type="ECO:0000313" key="3">
    <source>
        <dbReference type="EMBL" id="ABF92791.1"/>
    </source>
</evidence>
<feature type="transmembrane region" description="Helical" evidence="2">
    <location>
        <begin position="12"/>
        <end position="35"/>
    </location>
</feature>
<dbReference type="EMBL" id="CP000113">
    <property type="protein sequence ID" value="ABF92791.1"/>
    <property type="molecule type" value="Genomic_DNA"/>
</dbReference>
<feature type="transmembrane region" description="Helical" evidence="2">
    <location>
        <begin position="118"/>
        <end position="137"/>
    </location>
</feature>
<feature type="region of interest" description="Disordered" evidence="1">
    <location>
        <begin position="492"/>
        <end position="532"/>
    </location>
</feature>
<feature type="compositionally biased region" description="Basic and acidic residues" evidence="1">
    <location>
        <begin position="508"/>
        <end position="517"/>
    </location>
</feature>
<feature type="transmembrane region" description="Helical" evidence="2">
    <location>
        <begin position="177"/>
        <end position="194"/>
    </location>
</feature>
<name>Q1DEZ7_MYXXD</name>
<feature type="region of interest" description="Disordered" evidence="1">
    <location>
        <begin position="41"/>
        <end position="83"/>
    </location>
</feature>
<keyword evidence="4" id="KW-1185">Reference proteome</keyword>
<dbReference type="HOGENOM" id="CLU_511739_0_0_7"/>
<dbReference type="EnsemblBacteria" id="ABF92791">
    <property type="protein sequence ID" value="ABF92791"/>
    <property type="gene ID" value="MXAN_0507"/>
</dbReference>
<reference evidence="3 4" key="1">
    <citation type="journal article" date="2006" name="Proc. Natl. Acad. Sci. U.S.A.">
        <title>Evolution of sensory complexity recorded in a myxobacterial genome.</title>
        <authorList>
            <person name="Goldman B.S."/>
            <person name="Nierman W.C."/>
            <person name="Kaiser D."/>
            <person name="Slater S.C."/>
            <person name="Durkin A.S."/>
            <person name="Eisen J.A."/>
            <person name="Ronning C.M."/>
            <person name="Barbazuk W.B."/>
            <person name="Blanchard M."/>
            <person name="Field C."/>
            <person name="Halling C."/>
            <person name="Hinkle G."/>
            <person name="Iartchuk O."/>
            <person name="Kim H.S."/>
            <person name="Mackenzie C."/>
            <person name="Madupu R."/>
            <person name="Miller N."/>
            <person name="Shvartsbeyn A."/>
            <person name="Sullivan S.A."/>
            <person name="Vaudin M."/>
            <person name="Wiegand R."/>
            <person name="Kaplan H.B."/>
        </authorList>
    </citation>
    <scope>NUCLEOTIDE SEQUENCE [LARGE SCALE GENOMIC DNA]</scope>
    <source>
        <strain evidence="4">DK1622</strain>
    </source>
</reference>
<keyword evidence="2" id="KW-1133">Transmembrane helix</keyword>
<protein>
    <submittedName>
        <fullName evidence="3">Uncharacterized protein</fullName>
    </submittedName>
</protein>